<comment type="pathway">
    <text evidence="4 8">Carbohydrate degradation; glycolysis; pyruvate from D-glyceraldehyde 3-phosphate: step 3/5.</text>
</comment>
<keyword evidence="10" id="KW-1185">Reference proteome</keyword>
<protein>
    <recommendedName>
        <fullName evidence="4 8">2,3-bisphosphoglycerate-dependent phosphoglycerate mutase</fullName>
        <shortName evidence="4">BPG-dependent PGAM</shortName>
        <shortName evidence="4">PGAM</shortName>
        <shortName evidence="4">Phosphoglyceromutase</shortName>
        <shortName evidence="4">dPGM</shortName>
        <ecNumber evidence="4 8">5.4.2.11</ecNumber>
    </recommendedName>
</protein>
<feature type="binding site" evidence="4 6">
    <location>
        <begin position="114"/>
        <end position="115"/>
    </location>
    <ligand>
        <name>substrate</name>
    </ligand>
</feature>
<dbReference type="GO" id="GO:0006094">
    <property type="term" value="P:gluconeogenesis"/>
    <property type="evidence" value="ECO:0007669"/>
    <property type="project" value="UniProtKB-UniRule"/>
</dbReference>
<gene>
    <name evidence="4" type="primary">gpmA</name>
    <name evidence="9" type="ORF">FC50_GL000038</name>
</gene>
<sequence length="226" mass="25370">MVQLVLVRHGESTANFDNTYTGWSDVELTDHGREQAHTAGRLIAASHIDFDAVHTSMLRRAIMTAYIIQDELHANWLPITKSWRLNERHYGALRGLNKDKTRTLFGPQQVAQWRRSYTAEPPHLARAHHQRRYAAWPTSIIPTGESLADASARLLPYWNDHVVPALRADHNQLIVAHGSTLRALIKHLEGIADADIDGVEVGNAAPIVYTLDERLAIADKTILTTE</sequence>
<dbReference type="EMBL" id="AZFJ01000032">
    <property type="protein sequence ID" value="KRL87066.1"/>
    <property type="molecule type" value="Genomic_DNA"/>
</dbReference>
<evidence type="ECO:0000313" key="9">
    <source>
        <dbReference type="EMBL" id="KRL87066.1"/>
    </source>
</evidence>
<dbReference type="OrthoDB" id="9781415at2"/>
<dbReference type="InterPro" id="IPR013078">
    <property type="entry name" value="His_Pase_superF_clade-1"/>
</dbReference>
<feature type="binding site" evidence="4 6">
    <location>
        <position position="60"/>
    </location>
    <ligand>
        <name>substrate</name>
    </ligand>
</feature>
<dbReference type="NCBIfam" id="TIGR01258">
    <property type="entry name" value="pgm_1"/>
    <property type="match status" value="1"/>
</dbReference>
<reference evidence="9 10" key="1">
    <citation type="journal article" date="2015" name="Genome Announc.">
        <title>Expanding the biotechnology potential of lactobacilli through comparative genomics of 213 strains and associated genera.</title>
        <authorList>
            <person name="Sun Z."/>
            <person name="Harris H.M."/>
            <person name="McCann A."/>
            <person name="Guo C."/>
            <person name="Argimon S."/>
            <person name="Zhang W."/>
            <person name="Yang X."/>
            <person name="Jeffery I.B."/>
            <person name="Cooney J.C."/>
            <person name="Kagawa T.F."/>
            <person name="Liu W."/>
            <person name="Song Y."/>
            <person name="Salvetti E."/>
            <person name="Wrobel A."/>
            <person name="Rasinkangas P."/>
            <person name="Parkhill J."/>
            <person name="Rea M.C."/>
            <person name="O'Sullivan O."/>
            <person name="Ritari J."/>
            <person name="Douillard F.P."/>
            <person name="Paul Ross R."/>
            <person name="Yang R."/>
            <person name="Briner A.E."/>
            <person name="Felis G.E."/>
            <person name="de Vos W.M."/>
            <person name="Barrangou R."/>
            <person name="Klaenhammer T.R."/>
            <person name="Caufield P.W."/>
            <person name="Cui Y."/>
            <person name="Zhang H."/>
            <person name="O'Toole P.W."/>
        </authorList>
    </citation>
    <scope>NUCLEOTIDE SEQUENCE [LARGE SCALE GENOMIC DNA]</scope>
    <source>
        <strain evidence="9 10">DSM 15945</strain>
    </source>
</reference>
<evidence type="ECO:0000256" key="6">
    <source>
        <dbReference type="PIRSR" id="PIRSR613078-2"/>
    </source>
</evidence>
<dbReference type="UniPathway" id="UPA00109">
    <property type="reaction ID" value="UER00186"/>
</dbReference>
<evidence type="ECO:0000256" key="3">
    <source>
        <dbReference type="ARBA" id="ARBA00023235"/>
    </source>
</evidence>
<feature type="site" description="Transition state stabilizer" evidence="4 7">
    <location>
        <position position="177"/>
    </location>
</feature>
<dbReference type="InterPro" id="IPR001345">
    <property type="entry name" value="PG/BPGM_mutase_AS"/>
</dbReference>
<dbReference type="CDD" id="cd07067">
    <property type="entry name" value="HP_PGM_like"/>
    <property type="match status" value="1"/>
</dbReference>
<comment type="function">
    <text evidence="4 8">Catalyzes the interconversion of 2-phosphoglycerate and 3-phosphoglycerate.</text>
</comment>
<dbReference type="InterPro" id="IPR005952">
    <property type="entry name" value="Phosphogly_mut1"/>
</dbReference>
<comment type="catalytic activity">
    <reaction evidence="4 8">
        <text>(2R)-2-phosphoglycerate = (2R)-3-phosphoglycerate</text>
        <dbReference type="Rhea" id="RHEA:15901"/>
        <dbReference type="ChEBI" id="CHEBI:58272"/>
        <dbReference type="ChEBI" id="CHEBI:58289"/>
        <dbReference type="EC" id="5.4.2.11"/>
    </reaction>
</comment>
<accession>A0A0R1U6F6</accession>
<dbReference type="GO" id="GO:0004619">
    <property type="term" value="F:phosphoglycerate mutase activity"/>
    <property type="evidence" value="ECO:0007669"/>
    <property type="project" value="UniProtKB-UniRule"/>
</dbReference>
<evidence type="ECO:0000256" key="5">
    <source>
        <dbReference type="PIRSR" id="PIRSR613078-1"/>
    </source>
</evidence>
<dbReference type="AlphaFoldDB" id="A0A0R1U6F6"/>
<evidence type="ECO:0000256" key="1">
    <source>
        <dbReference type="ARBA" id="ARBA00006717"/>
    </source>
</evidence>
<feature type="binding site" evidence="4 6">
    <location>
        <position position="98"/>
    </location>
    <ligand>
        <name>substrate</name>
    </ligand>
</feature>
<dbReference type="EC" id="5.4.2.11" evidence="4 8"/>
<evidence type="ECO:0000256" key="8">
    <source>
        <dbReference type="RuleBase" id="RU004512"/>
    </source>
</evidence>
<dbReference type="PATRIC" id="fig|1423783.4.peg.43"/>
<evidence type="ECO:0000256" key="2">
    <source>
        <dbReference type="ARBA" id="ARBA00023152"/>
    </source>
</evidence>
<dbReference type="InterPro" id="IPR029033">
    <property type="entry name" value="His_PPase_superfam"/>
</dbReference>
<feature type="active site" description="Tele-phosphohistidine intermediate" evidence="4 5">
    <location>
        <position position="9"/>
    </location>
</feature>
<keyword evidence="3 4" id="KW-0413">Isomerase</keyword>
<dbReference type="GO" id="GO:0006096">
    <property type="term" value="P:glycolytic process"/>
    <property type="evidence" value="ECO:0007669"/>
    <property type="project" value="UniProtKB-UniRule"/>
</dbReference>
<dbReference type="Pfam" id="PF00300">
    <property type="entry name" value="His_Phos_1"/>
    <property type="match status" value="1"/>
</dbReference>
<dbReference type="SMART" id="SM00855">
    <property type="entry name" value="PGAM"/>
    <property type="match status" value="1"/>
</dbReference>
<dbReference type="PANTHER" id="PTHR11931">
    <property type="entry name" value="PHOSPHOGLYCERATE MUTASE"/>
    <property type="match status" value="1"/>
</dbReference>
<dbReference type="Proteomes" id="UP000051922">
    <property type="component" value="Unassembled WGS sequence"/>
</dbReference>
<comment type="similarity">
    <text evidence="1 4">Belongs to the phosphoglycerate mutase family. BPG-dependent PGAM subfamily.</text>
</comment>
<proteinExistence type="inferred from homology"/>
<dbReference type="SUPFAM" id="SSF53254">
    <property type="entry name" value="Phosphoglycerate mutase-like"/>
    <property type="match status" value="1"/>
</dbReference>
<feature type="binding site" evidence="4 6">
    <location>
        <begin position="87"/>
        <end position="90"/>
    </location>
    <ligand>
        <name>substrate</name>
    </ligand>
</feature>
<evidence type="ECO:0000256" key="7">
    <source>
        <dbReference type="PIRSR" id="PIRSR613078-3"/>
    </source>
</evidence>
<evidence type="ECO:0000256" key="4">
    <source>
        <dbReference type="HAMAP-Rule" id="MF_01039"/>
    </source>
</evidence>
<dbReference type="RefSeq" id="WP_056956326.1">
    <property type="nucleotide sequence ID" value="NZ_AZFJ01000032.1"/>
</dbReference>
<dbReference type="Gene3D" id="3.40.50.1240">
    <property type="entry name" value="Phosphoglycerate mutase-like"/>
    <property type="match status" value="1"/>
</dbReference>
<feature type="active site" description="Proton donor/acceptor" evidence="4 5">
    <location>
        <position position="87"/>
    </location>
</feature>
<feature type="binding site" evidence="4 6">
    <location>
        <begin position="21"/>
        <end position="22"/>
    </location>
    <ligand>
        <name>substrate</name>
    </ligand>
</feature>
<dbReference type="PIRSF" id="PIRSF000709">
    <property type="entry name" value="6PFK_2-Ptase"/>
    <property type="match status" value="1"/>
</dbReference>
<feature type="binding site" evidence="4 6">
    <location>
        <begin position="8"/>
        <end position="15"/>
    </location>
    <ligand>
        <name>substrate</name>
    </ligand>
</feature>
<organism evidence="9 10">
    <name type="scientific">Lacticaseibacillus pantheris DSM 15945 = JCM 12539 = NBRC 106106</name>
    <dbReference type="NCBI Taxonomy" id="1423783"/>
    <lineage>
        <taxon>Bacteria</taxon>
        <taxon>Bacillati</taxon>
        <taxon>Bacillota</taxon>
        <taxon>Bacilli</taxon>
        <taxon>Lactobacillales</taxon>
        <taxon>Lactobacillaceae</taxon>
        <taxon>Lacticaseibacillus</taxon>
    </lineage>
</organism>
<comment type="caution">
    <text evidence="9">The sequence shown here is derived from an EMBL/GenBank/DDBJ whole genome shotgun (WGS) entry which is preliminary data.</text>
</comment>
<comment type="caution">
    <text evidence="4">Lacks conserved residue(s) required for the propagation of feature annotation.</text>
</comment>
<dbReference type="HAMAP" id="MF_01039">
    <property type="entry name" value="PGAM_GpmA"/>
    <property type="match status" value="1"/>
</dbReference>
<dbReference type="PROSITE" id="PS00175">
    <property type="entry name" value="PG_MUTASE"/>
    <property type="match status" value="1"/>
</dbReference>
<keyword evidence="4" id="KW-0312">Gluconeogenesis</keyword>
<dbReference type="STRING" id="1423783.FC50_GL000038"/>
<name>A0A0R1U6F6_9LACO</name>
<keyword evidence="2 4" id="KW-0324">Glycolysis</keyword>
<evidence type="ECO:0000313" key="10">
    <source>
        <dbReference type="Proteomes" id="UP000051922"/>
    </source>
</evidence>